<dbReference type="PANTHER" id="PTHR47268:SF4">
    <property type="entry name" value="ACYLPHOSPHATASE"/>
    <property type="match status" value="1"/>
</dbReference>
<proteinExistence type="inferred from homology"/>
<feature type="domain" description="Acylphosphatase-like" evidence="8">
    <location>
        <begin position="4"/>
        <end position="90"/>
    </location>
</feature>
<dbReference type="RefSeq" id="WP_014147496.1">
    <property type="nucleotide sequence ID" value="NC_016112.1"/>
</dbReference>
<evidence type="ECO:0000313" key="10">
    <source>
        <dbReference type="Proteomes" id="UP000008315"/>
    </source>
</evidence>
<comment type="catalytic activity">
    <reaction evidence="4 5 6">
        <text>an acyl phosphate + H2O = a carboxylate + phosphate + H(+)</text>
        <dbReference type="Rhea" id="RHEA:14965"/>
        <dbReference type="ChEBI" id="CHEBI:15377"/>
        <dbReference type="ChEBI" id="CHEBI:15378"/>
        <dbReference type="ChEBI" id="CHEBI:29067"/>
        <dbReference type="ChEBI" id="CHEBI:43474"/>
        <dbReference type="ChEBI" id="CHEBI:59918"/>
        <dbReference type="EC" id="3.6.1.7"/>
    </reaction>
</comment>
<evidence type="ECO:0000256" key="1">
    <source>
        <dbReference type="ARBA" id="ARBA00005614"/>
    </source>
</evidence>
<dbReference type="HOGENOM" id="CLU_141932_1_0_6"/>
<dbReference type="NCBIfam" id="NF011022">
    <property type="entry name" value="PRK14451.1"/>
    <property type="match status" value="1"/>
</dbReference>
<evidence type="ECO:0000256" key="5">
    <source>
        <dbReference type="PROSITE-ProRule" id="PRU00520"/>
    </source>
</evidence>
<dbReference type="Gene3D" id="3.30.70.100">
    <property type="match status" value="1"/>
</dbReference>
<dbReference type="PROSITE" id="PS00150">
    <property type="entry name" value="ACYLPHOSPHATASE_1"/>
    <property type="match status" value="1"/>
</dbReference>
<evidence type="ECO:0000256" key="4">
    <source>
        <dbReference type="ARBA" id="ARBA00047645"/>
    </source>
</evidence>
<dbReference type="STRING" id="1091494.MEALZ_1003"/>
<dbReference type="PANTHER" id="PTHR47268">
    <property type="entry name" value="ACYLPHOSPHATASE"/>
    <property type="match status" value="1"/>
</dbReference>
<dbReference type="EMBL" id="FO082060">
    <property type="protein sequence ID" value="CCE22697.1"/>
    <property type="molecule type" value="Genomic_DNA"/>
</dbReference>
<evidence type="ECO:0000256" key="7">
    <source>
        <dbReference type="RuleBase" id="RU004168"/>
    </source>
</evidence>
<dbReference type="PATRIC" id="fig|271065.3.peg.1028"/>
<comment type="similarity">
    <text evidence="1 7">Belongs to the acylphosphatase family.</text>
</comment>
<dbReference type="Proteomes" id="UP000008315">
    <property type="component" value="Chromosome"/>
</dbReference>
<evidence type="ECO:0000256" key="2">
    <source>
        <dbReference type="ARBA" id="ARBA00012150"/>
    </source>
</evidence>
<sequence>MTKQVRILVSGRVQGVYFRAFTQKEAKKHKLSGFAKNLPDGRVEVIAAGPKEAVEKLIRWCHKGPITARVDHIETEELTGIDIPAGFEIR</sequence>
<organism evidence="9 10">
    <name type="scientific">Methylotuvimicrobium alcaliphilum (strain DSM 19304 / NCIMB 14124 / VKM B-2133 / 20Z)</name>
    <name type="common">Methylomicrobium alcaliphilum</name>
    <dbReference type="NCBI Taxonomy" id="1091494"/>
    <lineage>
        <taxon>Bacteria</taxon>
        <taxon>Pseudomonadati</taxon>
        <taxon>Pseudomonadota</taxon>
        <taxon>Gammaproteobacteria</taxon>
        <taxon>Methylococcales</taxon>
        <taxon>Methylococcaceae</taxon>
        <taxon>Methylotuvimicrobium</taxon>
    </lineage>
</organism>
<keyword evidence="5 6" id="KW-0378">Hydrolase</keyword>
<accession>G4T3Z8</accession>
<dbReference type="InterPro" id="IPR036046">
    <property type="entry name" value="Acylphosphatase-like_dom_sf"/>
</dbReference>
<protein>
    <recommendedName>
        <fullName evidence="3 5">Acylphosphatase</fullName>
        <ecNumber evidence="2 5">3.6.1.7</ecNumber>
    </recommendedName>
</protein>
<evidence type="ECO:0000313" key="9">
    <source>
        <dbReference type="EMBL" id="CCE22697.1"/>
    </source>
</evidence>
<dbReference type="EC" id="3.6.1.7" evidence="2 5"/>
<dbReference type="PROSITE" id="PS00151">
    <property type="entry name" value="ACYLPHOSPHATASE_2"/>
    <property type="match status" value="1"/>
</dbReference>
<dbReference type="SUPFAM" id="SSF54975">
    <property type="entry name" value="Acylphosphatase/BLUF domain-like"/>
    <property type="match status" value="1"/>
</dbReference>
<dbReference type="AlphaFoldDB" id="G4T3Z8"/>
<evidence type="ECO:0000256" key="3">
    <source>
        <dbReference type="ARBA" id="ARBA00015991"/>
    </source>
</evidence>
<dbReference type="Pfam" id="PF00708">
    <property type="entry name" value="Acylphosphatase"/>
    <property type="match status" value="1"/>
</dbReference>
<dbReference type="InterPro" id="IPR020456">
    <property type="entry name" value="Acylphosphatase"/>
</dbReference>
<feature type="active site" evidence="5">
    <location>
        <position position="19"/>
    </location>
</feature>
<evidence type="ECO:0000256" key="6">
    <source>
        <dbReference type="RuleBase" id="RU000553"/>
    </source>
</evidence>
<dbReference type="KEGG" id="mah:MEALZ_1003"/>
<dbReference type="GO" id="GO:0003998">
    <property type="term" value="F:acylphosphatase activity"/>
    <property type="evidence" value="ECO:0007669"/>
    <property type="project" value="UniProtKB-EC"/>
</dbReference>
<dbReference type="PROSITE" id="PS51160">
    <property type="entry name" value="ACYLPHOSPHATASE_3"/>
    <property type="match status" value="1"/>
</dbReference>
<keyword evidence="10" id="KW-1185">Reference proteome</keyword>
<dbReference type="InterPro" id="IPR017968">
    <property type="entry name" value="Acylphosphatase_CS"/>
</dbReference>
<evidence type="ECO:0000259" key="8">
    <source>
        <dbReference type="PROSITE" id="PS51160"/>
    </source>
</evidence>
<reference evidence="10" key="1">
    <citation type="journal article" date="2012" name="J. Bacteriol.">
        <title>Genome sequence of the haloalkaliphilic methanotrophic bacterium Methylomicrobium alcaliphilum 20Z.</title>
        <authorList>
            <person name="Vuilleumier S."/>
            <person name="Khmelenina V.N."/>
            <person name="Bringel F."/>
            <person name="Reshetnikov A.S."/>
            <person name="Lajus A."/>
            <person name="Mangenot S."/>
            <person name="Rouy Z."/>
            <person name="Op den Camp H.J."/>
            <person name="Jetten M.S."/>
            <person name="Dispirito A.A."/>
            <person name="Dunfield P."/>
            <person name="Klotz M.G."/>
            <person name="Semrau J.D."/>
            <person name="Stein L.Y."/>
            <person name="Barbe V."/>
            <person name="Medigue C."/>
            <person name="Trotsenko Y.A."/>
            <person name="Kalyuzhnaya M.G."/>
        </authorList>
    </citation>
    <scope>NUCLEOTIDE SEQUENCE [LARGE SCALE GENOMIC DNA]</scope>
    <source>
        <strain evidence="10">DSM 19304 / NCIMB 14124 / VKM B-2133 / 20Z</strain>
    </source>
</reference>
<name>G4T3Z8_META2</name>
<dbReference type="InterPro" id="IPR001792">
    <property type="entry name" value="Acylphosphatase-like_dom"/>
</dbReference>
<feature type="active site" evidence="5">
    <location>
        <position position="37"/>
    </location>
</feature>
<gene>
    <name evidence="9" type="primary">acyP</name>
    <name evidence="9" type="ordered locus">MEALZ_1003</name>
</gene>